<sequence>MSTRLYSPTAMLGIGPASLRAAALGLAGCAHQRCVHSSASLPALDNTRAVPLSSFLKSFGRSGVHANIGAANFTHNTGHHRSGDKSSAGRAWRSAPVSIAMGLAAFGLFGKEKREVQCDSPPISTSRPPTPAEGGPTPPSPNKEPLLNVANLSFGTIAGLCSGVFVKKGLKLLAVLLGAAFILLQYLSTQHLISVNWSGIASRYEKAADRAAQQTGNQNAPTSWQDSRLAKIWGSFINFLTTGFQWKASFIAGFGVGFRYG</sequence>
<dbReference type="PANTHER" id="PTHR21346:SF10">
    <property type="entry name" value="TRANSMEMBRANE PROTEIN"/>
    <property type="match status" value="1"/>
</dbReference>
<keyword evidence="3 7" id="KW-0812">Transmembrane</keyword>
<protein>
    <recommendedName>
        <fullName evidence="10">FUN14-domain-containing protein</fullName>
    </recommendedName>
</protein>
<keyword evidence="5 7" id="KW-0472">Membrane</keyword>
<evidence type="ECO:0008006" key="10">
    <source>
        <dbReference type="Google" id="ProtNLM"/>
    </source>
</evidence>
<proteinExistence type="inferred from homology"/>
<dbReference type="GeneID" id="37035721"/>
<gene>
    <name evidence="8" type="ORF">IE81DRAFT_323152</name>
</gene>
<accession>A0A316W209</accession>
<evidence type="ECO:0000256" key="5">
    <source>
        <dbReference type="ARBA" id="ARBA00023136"/>
    </source>
</evidence>
<dbReference type="STRING" id="1522189.A0A316W209"/>
<dbReference type="GO" id="GO:0016020">
    <property type="term" value="C:membrane"/>
    <property type="evidence" value="ECO:0007669"/>
    <property type="project" value="UniProtKB-SubCell"/>
</dbReference>
<evidence type="ECO:0000256" key="1">
    <source>
        <dbReference type="ARBA" id="ARBA00004370"/>
    </source>
</evidence>
<evidence type="ECO:0000313" key="8">
    <source>
        <dbReference type="EMBL" id="PWN42803.1"/>
    </source>
</evidence>
<dbReference type="AlphaFoldDB" id="A0A316W209"/>
<organism evidence="8 9">
    <name type="scientific">Ceraceosorus guamensis</name>
    <dbReference type="NCBI Taxonomy" id="1522189"/>
    <lineage>
        <taxon>Eukaryota</taxon>
        <taxon>Fungi</taxon>
        <taxon>Dikarya</taxon>
        <taxon>Basidiomycota</taxon>
        <taxon>Ustilaginomycotina</taxon>
        <taxon>Exobasidiomycetes</taxon>
        <taxon>Ceraceosorales</taxon>
        <taxon>Ceraceosoraceae</taxon>
        <taxon>Ceraceosorus</taxon>
    </lineage>
</organism>
<reference evidence="8 9" key="1">
    <citation type="journal article" date="2018" name="Mol. Biol. Evol.">
        <title>Broad Genomic Sampling Reveals a Smut Pathogenic Ancestry of the Fungal Clade Ustilaginomycotina.</title>
        <authorList>
            <person name="Kijpornyongpan T."/>
            <person name="Mondo S.J."/>
            <person name="Barry K."/>
            <person name="Sandor L."/>
            <person name="Lee J."/>
            <person name="Lipzen A."/>
            <person name="Pangilinan J."/>
            <person name="LaButti K."/>
            <person name="Hainaut M."/>
            <person name="Henrissat B."/>
            <person name="Grigoriev I.V."/>
            <person name="Spatafora J.W."/>
            <person name="Aime M.C."/>
        </authorList>
    </citation>
    <scope>NUCLEOTIDE SEQUENCE [LARGE SCALE GENOMIC DNA]</scope>
    <source>
        <strain evidence="8 9">MCA 4658</strain>
    </source>
</reference>
<name>A0A316W209_9BASI</name>
<evidence type="ECO:0000256" key="7">
    <source>
        <dbReference type="SAM" id="Phobius"/>
    </source>
</evidence>
<evidence type="ECO:0000256" key="3">
    <source>
        <dbReference type="ARBA" id="ARBA00022692"/>
    </source>
</evidence>
<comment type="similarity">
    <text evidence="2">Belongs to the FUN14 family.</text>
</comment>
<dbReference type="PANTHER" id="PTHR21346">
    <property type="entry name" value="FUN14 DOMAIN CONTAINING"/>
    <property type="match status" value="1"/>
</dbReference>
<feature type="transmembrane region" description="Helical" evidence="7">
    <location>
        <begin position="172"/>
        <end position="188"/>
    </location>
</feature>
<evidence type="ECO:0000256" key="6">
    <source>
        <dbReference type="SAM" id="MobiDB-lite"/>
    </source>
</evidence>
<keyword evidence="4 7" id="KW-1133">Transmembrane helix</keyword>
<feature type="region of interest" description="Disordered" evidence="6">
    <location>
        <begin position="117"/>
        <end position="144"/>
    </location>
</feature>
<dbReference type="OrthoDB" id="163794at2759"/>
<dbReference type="RefSeq" id="XP_025369963.1">
    <property type="nucleotide sequence ID" value="XM_025513851.1"/>
</dbReference>
<dbReference type="InterPro" id="IPR007014">
    <property type="entry name" value="FUN14"/>
</dbReference>
<keyword evidence="9" id="KW-1185">Reference proteome</keyword>
<evidence type="ECO:0000256" key="2">
    <source>
        <dbReference type="ARBA" id="ARBA00009160"/>
    </source>
</evidence>
<dbReference type="EMBL" id="KZ819376">
    <property type="protein sequence ID" value="PWN42803.1"/>
    <property type="molecule type" value="Genomic_DNA"/>
</dbReference>
<dbReference type="Pfam" id="PF04930">
    <property type="entry name" value="FUN14"/>
    <property type="match status" value="1"/>
</dbReference>
<comment type="subcellular location">
    <subcellularLocation>
        <location evidence="1">Membrane</location>
    </subcellularLocation>
</comment>
<evidence type="ECO:0000313" key="9">
    <source>
        <dbReference type="Proteomes" id="UP000245783"/>
    </source>
</evidence>
<dbReference type="Proteomes" id="UP000245783">
    <property type="component" value="Unassembled WGS sequence"/>
</dbReference>
<evidence type="ECO:0000256" key="4">
    <source>
        <dbReference type="ARBA" id="ARBA00022989"/>
    </source>
</evidence>
<feature type="compositionally biased region" description="Pro residues" evidence="6">
    <location>
        <begin position="128"/>
        <end position="142"/>
    </location>
</feature>
<dbReference type="InParanoid" id="A0A316W209"/>